<name>W7BRI6_9LIST</name>
<dbReference type="EMBL" id="AODD01000015">
    <property type="protein sequence ID" value="EUJ22873.1"/>
    <property type="molecule type" value="Genomic_DNA"/>
</dbReference>
<evidence type="ECO:0000313" key="3">
    <source>
        <dbReference type="Proteomes" id="UP000019253"/>
    </source>
</evidence>
<dbReference type="STRING" id="1265819.PGRAN_10778"/>
<dbReference type="RefSeq" id="WP_051998566.1">
    <property type="nucleotide sequence ID" value="NZ_AODD01000015.1"/>
</dbReference>
<dbReference type="InterPro" id="IPR036881">
    <property type="entry name" value="Glyco_hydro_3_C_sf"/>
</dbReference>
<dbReference type="Gene3D" id="3.40.50.1700">
    <property type="entry name" value="Glycoside hydrolase family 3 C-terminal domain"/>
    <property type="match status" value="1"/>
</dbReference>
<reference evidence="2 3" key="1">
    <citation type="journal article" date="2014" name="Int. J. Syst. Evol. Microbiol.">
        <title>Listeria floridensis sp. nov., Listeria aquatica sp. nov., Listeria cornellensis sp. nov., Listeria riparia sp. nov. and Listeria grandensis sp. nov., from agricultural and natural environments.</title>
        <authorList>
            <person name="den Bakker H.C."/>
            <person name="Warchocki S."/>
            <person name="Wright E.M."/>
            <person name="Allred A.F."/>
            <person name="Ahlstrom C."/>
            <person name="Manuel C.S."/>
            <person name="Stasiewicz M.J."/>
            <person name="Burrell A."/>
            <person name="Roof S."/>
            <person name="Strawn L."/>
            <person name="Fortes E.D."/>
            <person name="Nightingale K.K."/>
            <person name="Kephart D."/>
            <person name="Wiedmann M."/>
        </authorList>
    </citation>
    <scope>NUCLEOTIDE SEQUENCE [LARGE SCALE GENOMIC DNA]</scope>
    <source>
        <strain evidence="3">FSL F6-971</strain>
    </source>
</reference>
<gene>
    <name evidence="2" type="ORF">PGRAN_10778</name>
</gene>
<dbReference type="AlphaFoldDB" id="W7BRI6"/>
<proteinExistence type="predicted"/>
<dbReference type="OrthoDB" id="9805821at2"/>
<accession>W7BRI6</accession>
<keyword evidence="1" id="KW-0378">Hydrolase</keyword>
<evidence type="ECO:0000256" key="1">
    <source>
        <dbReference type="ARBA" id="ARBA00022801"/>
    </source>
</evidence>
<dbReference type="PATRIC" id="fig|1265819.5.peg.2155"/>
<keyword evidence="3" id="KW-1185">Reference proteome</keyword>
<evidence type="ECO:0000313" key="2">
    <source>
        <dbReference type="EMBL" id="EUJ22873.1"/>
    </source>
</evidence>
<comment type="caution">
    <text evidence="2">The sequence shown here is derived from an EMBL/GenBank/DDBJ whole genome shotgun (WGS) entry which is preliminary data.</text>
</comment>
<organism evidence="2 3">
    <name type="scientific">Listeria grandensis FSL F6-0971</name>
    <dbReference type="NCBI Taxonomy" id="1265819"/>
    <lineage>
        <taxon>Bacteria</taxon>
        <taxon>Bacillati</taxon>
        <taxon>Bacillota</taxon>
        <taxon>Bacilli</taxon>
        <taxon>Bacillales</taxon>
        <taxon>Listeriaceae</taxon>
        <taxon>Listeria</taxon>
    </lineage>
</organism>
<dbReference type="GO" id="GO:0004553">
    <property type="term" value="F:hydrolase activity, hydrolyzing O-glycosyl compounds"/>
    <property type="evidence" value="ECO:0007669"/>
    <property type="project" value="InterPro"/>
</dbReference>
<dbReference type="Proteomes" id="UP000019253">
    <property type="component" value="Unassembled WGS sequence"/>
</dbReference>
<dbReference type="GO" id="GO:0005975">
    <property type="term" value="P:carbohydrate metabolic process"/>
    <property type="evidence" value="ECO:0007669"/>
    <property type="project" value="InterPro"/>
</dbReference>
<sequence length="184" mass="20884">MPIHSSEQQKIGIISLGNELDVFDILEQGASGIMKLALKFQKRKKKSHEAFGEILTGRGYQVSFIDHSQIKVMMESVKESIAEFTSKYDLIIYFVKKDTMSNQTNLRVEFKSLAGFDAPWFIHEIPTMLISVANPYHEYDFADVMTIINGYSPTDEVLQAIVDKLEGKTPFRGVSPVSMDFYTN</sequence>
<protein>
    <submittedName>
        <fullName evidence="2">Beta-N-acetylhexosaminidase</fullName>
    </submittedName>
</protein>